<dbReference type="EMBL" id="WWBZ02000051">
    <property type="protein sequence ID" value="KAF4304000.1"/>
    <property type="molecule type" value="Genomic_DNA"/>
</dbReference>
<reference evidence="3" key="1">
    <citation type="submission" date="2020-04" db="EMBL/GenBank/DDBJ databases">
        <title>Genome Assembly and Annotation of Botryosphaeria dothidea sdau 11-99, a Latent Pathogen of Apple Fruit Ring Rot in China.</title>
        <authorList>
            <person name="Yu C."/>
            <person name="Diao Y."/>
            <person name="Lu Q."/>
            <person name="Zhao J."/>
            <person name="Cui S."/>
            <person name="Peng C."/>
            <person name="He B."/>
            <person name="Liu H."/>
        </authorList>
    </citation>
    <scope>NUCLEOTIDE SEQUENCE [LARGE SCALE GENOMIC DNA]</scope>
    <source>
        <strain evidence="3">Sdau11-99</strain>
    </source>
</reference>
<dbReference type="OrthoDB" id="10638053at2759"/>
<organism evidence="3 4">
    <name type="scientific">Botryosphaeria dothidea</name>
    <dbReference type="NCBI Taxonomy" id="55169"/>
    <lineage>
        <taxon>Eukaryota</taxon>
        <taxon>Fungi</taxon>
        <taxon>Dikarya</taxon>
        <taxon>Ascomycota</taxon>
        <taxon>Pezizomycotina</taxon>
        <taxon>Dothideomycetes</taxon>
        <taxon>Dothideomycetes incertae sedis</taxon>
        <taxon>Botryosphaeriales</taxon>
        <taxon>Botryosphaeriaceae</taxon>
        <taxon>Botryosphaeria</taxon>
    </lineage>
</organism>
<dbReference type="AlphaFoldDB" id="A0A8H4N059"/>
<keyword evidence="1" id="KW-0175">Coiled coil</keyword>
<sequence length="367" mass="41823">MLMEVVEESPPSAPDTALPIKTWPRYCILTEAHISEVIKHFSDERCPGAIPKDKVPYWIRNFDSDGYPVDSTFTQGKPTDEPPISPSELSRLNELFAPRHGRPPTHVRTARAKVFQPQQVAWRARGEIDMEIEMMDLTEPDEKPLIQFSSSTSKTHKSPDSLAGADANNPKAEPFSHDAALQVEPSSQPELEDSEAQNNSGDIPTGNATDDDTTALHQRIRDLEHTLSNTRDDLALAEQELSAAQRSNKIFKKEKFKAEAILADERKKRYKMEKFYKQYKLYNKPLTRCAARLLIYIKSMYKAHKELTGEKDLDVEAFLRDIKEDLGNHVYDRLRWLGVWLRDHVYEPGEIEKEHAKKASKGAEPMA</sequence>
<evidence type="ECO:0000313" key="4">
    <source>
        <dbReference type="Proteomes" id="UP000572817"/>
    </source>
</evidence>
<comment type="caution">
    <text evidence="3">The sequence shown here is derived from an EMBL/GenBank/DDBJ whole genome shotgun (WGS) entry which is preliminary data.</text>
</comment>
<name>A0A8H4N059_9PEZI</name>
<feature type="compositionally biased region" description="Polar residues" evidence="2">
    <location>
        <begin position="196"/>
        <end position="208"/>
    </location>
</feature>
<evidence type="ECO:0000256" key="1">
    <source>
        <dbReference type="SAM" id="Coils"/>
    </source>
</evidence>
<accession>A0A8H4N059</accession>
<dbReference type="Proteomes" id="UP000572817">
    <property type="component" value="Unassembled WGS sequence"/>
</dbReference>
<proteinExistence type="predicted"/>
<gene>
    <name evidence="3" type="ORF">GTA08_BOTSDO07932</name>
</gene>
<evidence type="ECO:0000256" key="2">
    <source>
        <dbReference type="SAM" id="MobiDB-lite"/>
    </source>
</evidence>
<feature type="region of interest" description="Disordered" evidence="2">
    <location>
        <begin position="149"/>
        <end position="212"/>
    </location>
</feature>
<feature type="coiled-coil region" evidence="1">
    <location>
        <begin position="220"/>
        <end position="254"/>
    </location>
</feature>
<protein>
    <submittedName>
        <fullName evidence="3">Uncharacterized protein</fullName>
    </submittedName>
</protein>
<keyword evidence="4" id="KW-1185">Reference proteome</keyword>
<evidence type="ECO:0000313" key="3">
    <source>
        <dbReference type="EMBL" id="KAF4304000.1"/>
    </source>
</evidence>